<reference evidence="4 5" key="1">
    <citation type="journal article" date="2015" name="Nature">
        <title>rRNA introns, odd ribosomes, and small enigmatic genomes across a large radiation of phyla.</title>
        <authorList>
            <person name="Brown C.T."/>
            <person name="Hug L.A."/>
            <person name="Thomas B.C."/>
            <person name="Sharon I."/>
            <person name="Castelle C.J."/>
            <person name="Singh A."/>
            <person name="Wilkins M.J."/>
            <person name="Williams K.H."/>
            <person name="Banfield J.F."/>
        </authorList>
    </citation>
    <scope>NUCLEOTIDE SEQUENCE [LARGE SCALE GENOMIC DNA]</scope>
</reference>
<proteinExistence type="inferred from homology"/>
<evidence type="ECO:0000313" key="4">
    <source>
        <dbReference type="EMBL" id="KKR04391.1"/>
    </source>
</evidence>
<evidence type="ECO:0000313" key="5">
    <source>
        <dbReference type="Proteomes" id="UP000033935"/>
    </source>
</evidence>
<dbReference type="InterPro" id="IPR005814">
    <property type="entry name" value="Aminotrans_3"/>
</dbReference>
<gene>
    <name evidence="4" type="ORF">UT30_C0008G0013</name>
</gene>
<sequence>MNENKSPVTQELYEHAKKIIPGGTQLLSKRPELYAPGQWPAYYSKASGCEVWDLDGNHYYDMSTNGIGACLLGFNDIDVSNAVKSSIDNGSMCSLNPPEEVYLADKLCGIHPWAENVRFTRSGGEAMTVAVRIARASTDRSVIAVCGYHGWHDWYLAANLGADDSLRGHLLPGLEPIGVPVELRNTTVAFSYNNMEQFENIVKKYGKRLAAVVMEPCKYSMPENNFLEKIREITEKNGTVLIFDEITIGWRLCFGGSHLKLGVNPDMAVFAKALGNGHPIGAVIGTANAMEGAQKSFISSTYWTERTGPAAALSVLDKMSRINIPEYVAKIGNTVVSSWKNSAQKYSLPIVIPECSPCFAKFNFKHEKENELKTLFVQYMLKQGFLATPFLYPTLAHTETIVKLYSEAVEVVFSQISHDMKVDKISEKLRGPVAHSGFKRLN</sequence>
<dbReference type="GO" id="GO:0030170">
    <property type="term" value="F:pyridoxal phosphate binding"/>
    <property type="evidence" value="ECO:0007669"/>
    <property type="project" value="InterPro"/>
</dbReference>
<dbReference type="PATRIC" id="fig|1618995.3.peg.413"/>
<dbReference type="PANTHER" id="PTHR43713:SF3">
    <property type="entry name" value="GLUTAMATE-1-SEMIALDEHYDE 2,1-AMINOMUTASE 1, CHLOROPLASTIC-RELATED"/>
    <property type="match status" value="1"/>
</dbReference>
<comment type="caution">
    <text evidence="4">The sequence shown here is derived from an EMBL/GenBank/DDBJ whole genome shotgun (WGS) entry which is preliminary data.</text>
</comment>
<organism evidence="4 5">
    <name type="scientific">Candidatus Uhrbacteria bacterium GW2011_GWF2_39_13</name>
    <dbReference type="NCBI Taxonomy" id="1618995"/>
    <lineage>
        <taxon>Bacteria</taxon>
        <taxon>Candidatus Uhriibacteriota</taxon>
    </lineage>
</organism>
<dbReference type="Gene3D" id="3.40.640.10">
    <property type="entry name" value="Type I PLP-dependent aspartate aminotransferase-like (Major domain)"/>
    <property type="match status" value="1"/>
</dbReference>
<keyword evidence="2 3" id="KW-0663">Pyridoxal phosphate</keyword>
<dbReference type="GO" id="GO:0008483">
    <property type="term" value="F:transaminase activity"/>
    <property type="evidence" value="ECO:0007669"/>
    <property type="project" value="UniProtKB-KW"/>
</dbReference>
<dbReference type="InterPro" id="IPR015421">
    <property type="entry name" value="PyrdxlP-dep_Trfase_major"/>
</dbReference>
<evidence type="ECO:0000256" key="1">
    <source>
        <dbReference type="ARBA" id="ARBA00001933"/>
    </source>
</evidence>
<dbReference type="InterPro" id="IPR015424">
    <property type="entry name" value="PyrdxlP-dep_Trfase"/>
</dbReference>
<dbReference type="Proteomes" id="UP000033935">
    <property type="component" value="Unassembled WGS sequence"/>
</dbReference>
<keyword evidence="4" id="KW-0032">Aminotransferase</keyword>
<dbReference type="EMBL" id="LBWG01000008">
    <property type="protein sequence ID" value="KKR04391.1"/>
    <property type="molecule type" value="Genomic_DNA"/>
</dbReference>
<dbReference type="PANTHER" id="PTHR43713">
    <property type="entry name" value="GLUTAMATE-1-SEMIALDEHYDE 2,1-AMINOMUTASE"/>
    <property type="match status" value="1"/>
</dbReference>
<accession>A0A0G0MVC3</accession>
<dbReference type="Pfam" id="PF00202">
    <property type="entry name" value="Aminotran_3"/>
    <property type="match status" value="1"/>
</dbReference>
<comment type="cofactor">
    <cofactor evidence="1">
        <name>pyridoxal 5'-phosphate</name>
        <dbReference type="ChEBI" id="CHEBI:597326"/>
    </cofactor>
</comment>
<evidence type="ECO:0000256" key="3">
    <source>
        <dbReference type="RuleBase" id="RU003560"/>
    </source>
</evidence>
<keyword evidence="4" id="KW-0808">Transferase</keyword>
<dbReference type="InterPro" id="IPR015422">
    <property type="entry name" value="PyrdxlP-dep_Trfase_small"/>
</dbReference>
<dbReference type="SUPFAM" id="SSF53383">
    <property type="entry name" value="PLP-dependent transferases"/>
    <property type="match status" value="1"/>
</dbReference>
<comment type="similarity">
    <text evidence="3">Belongs to the class-III pyridoxal-phosphate-dependent aminotransferase family.</text>
</comment>
<name>A0A0G0MVC3_9BACT</name>
<dbReference type="AlphaFoldDB" id="A0A0G0MVC3"/>
<evidence type="ECO:0000256" key="2">
    <source>
        <dbReference type="ARBA" id="ARBA00022898"/>
    </source>
</evidence>
<protein>
    <submittedName>
        <fullName evidence="4">Aminotransferase class-III</fullName>
    </submittedName>
</protein>
<dbReference type="Gene3D" id="3.90.1150.10">
    <property type="entry name" value="Aspartate Aminotransferase, domain 1"/>
    <property type="match status" value="1"/>
</dbReference>